<comment type="caution">
    <text evidence="1">The sequence shown here is derived from an EMBL/GenBank/DDBJ whole genome shotgun (WGS) entry which is preliminary data.</text>
</comment>
<dbReference type="AlphaFoldDB" id="A0A0V1MA07"/>
<dbReference type="Proteomes" id="UP000054843">
    <property type="component" value="Unassembled WGS sequence"/>
</dbReference>
<protein>
    <submittedName>
        <fullName evidence="1">Uncharacterized protein</fullName>
    </submittedName>
</protein>
<accession>A0A0V1MA07</accession>
<name>A0A0V1MA07_9BILA</name>
<proteinExistence type="predicted"/>
<reference evidence="1 2" key="1">
    <citation type="submission" date="2015-01" db="EMBL/GenBank/DDBJ databases">
        <title>Evolution of Trichinella species and genotypes.</title>
        <authorList>
            <person name="Korhonen P.K."/>
            <person name="Edoardo P."/>
            <person name="Giuseppe L.R."/>
            <person name="Gasser R.B."/>
        </authorList>
    </citation>
    <scope>NUCLEOTIDE SEQUENCE [LARGE SCALE GENOMIC DNA]</scope>
    <source>
        <strain evidence="1">ISS1980</strain>
    </source>
</reference>
<evidence type="ECO:0000313" key="1">
    <source>
        <dbReference type="EMBL" id="KRZ68431.1"/>
    </source>
</evidence>
<organism evidence="1 2">
    <name type="scientific">Trichinella papuae</name>
    <dbReference type="NCBI Taxonomy" id="268474"/>
    <lineage>
        <taxon>Eukaryota</taxon>
        <taxon>Metazoa</taxon>
        <taxon>Ecdysozoa</taxon>
        <taxon>Nematoda</taxon>
        <taxon>Enoplea</taxon>
        <taxon>Dorylaimia</taxon>
        <taxon>Trichinellida</taxon>
        <taxon>Trichinellidae</taxon>
        <taxon>Trichinella</taxon>
    </lineage>
</organism>
<evidence type="ECO:0000313" key="2">
    <source>
        <dbReference type="Proteomes" id="UP000054843"/>
    </source>
</evidence>
<sequence>MAEQQPMKNEQNNQFYAGRLCPSSRQPKFIFKVVKVWPILCCYLELVQDD</sequence>
<gene>
    <name evidence="1" type="ORF">T10_5704</name>
</gene>
<dbReference type="EMBL" id="JYDO01000165">
    <property type="protein sequence ID" value="KRZ68431.1"/>
    <property type="molecule type" value="Genomic_DNA"/>
</dbReference>
<keyword evidence="2" id="KW-1185">Reference proteome</keyword>